<keyword evidence="2" id="KW-0597">Phosphoprotein</keyword>
<evidence type="ECO:0000256" key="2">
    <source>
        <dbReference type="ARBA" id="ARBA00022553"/>
    </source>
</evidence>
<dbReference type="InterPro" id="IPR009081">
    <property type="entry name" value="PP-bd_ACP"/>
</dbReference>
<dbReference type="Gene3D" id="1.10.1200.10">
    <property type="entry name" value="ACP-like"/>
    <property type="match status" value="1"/>
</dbReference>
<dbReference type="PROSITE" id="PS50075">
    <property type="entry name" value="CARRIER"/>
    <property type="match status" value="1"/>
</dbReference>
<dbReference type="PROSITE" id="PS00012">
    <property type="entry name" value="PHOSPHOPANTETHEINE"/>
    <property type="match status" value="1"/>
</dbReference>
<dbReference type="Proteomes" id="UP000182521">
    <property type="component" value="Chromosome"/>
</dbReference>
<keyword evidence="5" id="KW-1185">Reference proteome</keyword>
<dbReference type="InterPro" id="IPR006162">
    <property type="entry name" value="Ppantetheine_attach_site"/>
</dbReference>
<dbReference type="InterPro" id="IPR036736">
    <property type="entry name" value="ACP-like_sf"/>
</dbReference>
<dbReference type="Pfam" id="PF00550">
    <property type="entry name" value="PP-binding"/>
    <property type="match status" value="1"/>
</dbReference>
<feature type="domain" description="Carrier" evidence="3">
    <location>
        <begin position="2"/>
        <end position="84"/>
    </location>
</feature>
<gene>
    <name evidence="4" type="ORF">KX01_1352</name>
</gene>
<accession>A0A1J0KUN2</accession>
<dbReference type="STRING" id="1542390.KX01_1352"/>
<dbReference type="AlphaFoldDB" id="A0A1J0KUN2"/>
<dbReference type="EMBL" id="CP009654">
    <property type="protein sequence ID" value="APC97520.1"/>
    <property type="molecule type" value="Genomic_DNA"/>
</dbReference>
<organism evidence="4 5">
    <name type="scientific">Francisella frigiditurris</name>
    <dbReference type="NCBI Taxonomy" id="1542390"/>
    <lineage>
        <taxon>Bacteria</taxon>
        <taxon>Pseudomonadati</taxon>
        <taxon>Pseudomonadota</taxon>
        <taxon>Gammaproteobacteria</taxon>
        <taxon>Thiotrichales</taxon>
        <taxon>Francisellaceae</taxon>
        <taxon>Francisella</taxon>
    </lineage>
</organism>
<dbReference type="KEGG" id="frc:KX01_1352"/>
<evidence type="ECO:0000256" key="1">
    <source>
        <dbReference type="ARBA" id="ARBA00022450"/>
    </source>
</evidence>
<sequence length="85" mass="9572">MSMMEQEIKEMIIEVLNLEDISPEEIKSDEPLFGEGLGLDSIDALELGVAIKKRYNITLDSSNNEIRNHFSSVSALAKFIESQKK</sequence>
<keyword evidence="1" id="KW-0596">Phosphopantetheine</keyword>
<reference evidence="5" key="1">
    <citation type="submission" date="2014-10" db="EMBL/GenBank/DDBJ databases">
        <authorList>
            <person name="Kuske C.R."/>
            <person name="Challacombe J.F."/>
            <person name="Daligault H.E."/>
            <person name="Davenport K.W."/>
            <person name="Johnson S.L."/>
            <person name="Siddaramappa S."/>
            <person name="Petersen J.M."/>
        </authorList>
    </citation>
    <scope>NUCLEOTIDE SEQUENCE [LARGE SCALE GENOMIC DNA]</scope>
    <source>
        <strain evidence="5">CA97-1460</strain>
    </source>
</reference>
<name>A0A1J0KUN2_9GAMM</name>
<dbReference type="SUPFAM" id="SSF47336">
    <property type="entry name" value="ACP-like"/>
    <property type="match status" value="1"/>
</dbReference>
<proteinExistence type="predicted"/>
<evidence type="ECO:0000313" key="5">
    <source>
        <dbReference type="Proteomes" id="UP000182521"/>
    </source>
</evidence>
<dbReference type="RefSeq" id="WP_071664248.1">
    <property type="nucleotide sequence ID" value="NZ_CP009654.1"/>
</dbReference>
<evidence type="ECO:0000313" key="4">
    <source>
        <dbReference type="EMBL" id="APC97520.1"/>
    </source>
</evidence>
<protein>
    <submittedName>
        <fullName evidence="4">Phosphopantetheine attachment site family protein</fullName>
    </submittedName>
</protein>
<evidence type="ECO:0000259" key="3">
    <source>
        <dbReference type="PROSITE" id="PS50075"/>
    </source>
</evidence>
<dbReference type="NCBIfam" id="NF006617">
    <property type="entry name" value="PRK09184.1"/>
    <property type="match status" value="1"/>
</dbReference>